<protein>
    <submittedName>
        <fullName evidence="1">Uncharacterized protein</fullName>
    </submittedName>
</protein>
<evidence type="ECO:0000313" key="2">
    <source>
        <dbReference type="Proteomes" id="UP001161064"/>
    </source>
</evidence>
<accession>A0ABQ4PTC7</accession>
<dbReference type="PANTHER" id="PTHR42935:SF1">
    <property type="entry name" value="SLR0930 PROTEIN"/>
    <property type="match status" value="1"/>
</dbReference>
<sequence length="105" mass="11854">MANLLVYATSNRRHLINRPDGSQQEFRPEETAEEQRALAERFGLWLGFHPFDQAVWLSIVTPYCQRLILILVTLNLREAHCNGPQSSVRVQDVALGNLSLNGPAN</sequence>
<evidence type="ECO:0000313" key="1">
    <source>
        <dbReference type="EMBL" id="GIU66237.1"/>
    </source>
</evidence>
<comment type="caution">
    <text evidence="1">The sequence shown here is derived from an EMBL/GenBank/DDBJ whole genome shotgun (WGS) entry which is preliminary data.</text>
</comment>
<dbReference type="EMBL" id="BPFZ01000002">
    <property type="protein sequence ID" value="GIU66237.1"/>
    <property type="molecule type" value="Genomic_DNA"/>
</dbReference>
<dbReference type="PANTHER" id="PTHR42935">
    <property type="entry name" value="SLR0930 PROTEIN"/>
    <property type="match status" value="1"/>
</dbReference>
<dbReference type="Pfam" id="PF05673">
    <property type="entry name" value="DUF815"/>
    <property type="match status" value="1"/>
</dbReference>
<name>A0ABQ4PTC7_9PROT</name>
<proteinExistence type="predicted"/>
<reference evidence="1" key="1">
    <citation type="submission" date="2021-05" db="EMBL/GenBank/DDBJ databases">
        <authorList>
            <person name="Tanabe Y."/>
        </authorList>
    </citation>
    <scope>NUCLEOTIDE SEQUENCE</scope>
    <source>
        <strain evidence="1">BOTRYCO-1</strain>
    </source>
</reference>
<dbReference type="Proteomes" id="UP001161064">
    <property type="component" value="Unassembled WGS sequence"/>
</dbReference>
<organism evidence="1 2">
    <name type="scientific">Candidatus Phycosocius spiralis</name>
    <dbReference type="NCBI Taxonomy" id="2815099"/>
    <lineage>
        <taxon>Bacteria</taxon>
        <taxon>Pseudomonadati</taxon>
        <taxon>Pseudomonadota</taxon>
        <taxon>Alphaproteobacteria</taxon>
        <taxon>Caulobacterales</taxon>
        <taxon>Caulobacterales incertae sedis</taxon>
        <taxon>Candidatus Phycosocius</taxon>
    </lineage>
</organism>
<keyword evidence="2" id="KW-1185">Reference proteome</keyword>
<dbReference type="InterPro" id="IPR008533">
    <property type="entry name" value="DUF815"/>
</dbReference>
<reference evidence="1" key="2">
    <citation type="journal article" date="2023" name="ISME Commun">
        <title>Characterization of a bloom-associated alphaproteobacterial lineage, 'Candidatus Phycosocius': insights into freshwater algal-bacterial interactions.</title>
        <authorList>
            <person name="Tanabe Y."/>
            <person name="Yamaguchi H."/>
            <person name="Yoshida M."/>
            <person name="Kai A."/>
            <person name="Okazaki Y."/>
        </authorList>
    </citation>
    <scope>NUCLEOTIDE SEQUENCE</scope>
    <source>
        <strain evidence="1">BOTRYCO-1</strain>
    </source>
</reference>
<gene>
    <name evidence="1" type="ORF">PsB1_0391</name>
</gene>